<protein>
    <submittedName>
        <fullName evidence="3">Uncharacterized protein</fullName>
    </submittedName>
</protein>
<dbReference type="Proteomes" id="UP000799753">
    <property type="component" value="Unassembled WGS sequence"/>
</dbReference>
<evidence type="ECO:0000256" key="1">
    <source>
        <dbReference type="SAM" id="Phobius"/>
    </source>
</evidence>
<evidence type="ECO:0000313" key="4">
    <source>
        <dbReference type="Proteomes" id="UP000799753"/>
    </source>
</evidence>
<keyword evidence="2" id="KW-0732">Signal</keyword>
<keyword evidence="1" id="KW-1133">Transmembrane helix</keyword>
<proteinExistence type="predicted"/>
<name>A0A6A6RV85_9PLEO</name>
<feature type="transmembrane region" description="Helical" evidence="1">
    <location>
        <begin position="72"/>
        <end position="91"/>
    </location>
</feature>
<evidence type="ECO:0000313" key="3">
    <source>
        <dbReference type="EMBL" id="KAF2638313.1"/>
    </source>
</evidence>
<keyword evidence="4" id="KW-1185">Reference proteome</keyword>
<accession>A0A6A6RV85</accession>
<keyword evidence="1" id="KW-0812">Transmembrane</keyword>
<reference evidence="3" key="1">
    <citation type="journal article" date="2020" name="Stud. Mycol.">
        <title>101 Dothideomycetes genomes: a test case for predicting lifestyles and emergence of pathogens.</title>
        <authorList>
            <person name="Haridas S."/>
            <person name="Albert R."/>
            <person name="Binder M."/>
            <person name="Bloem J."/>
            <person name="Labutti K."/>
            <person name="Salamov A."/>
            <person name="Andreopoulos B."/>
            <person name="Baker S."/>
            <person name="Barry K."/>
            <person name="Bills G."/>
            <person name="Bluhm B."/>
            <person name="Cannon C."/>
            <person name="Castanera R."/>
            <person name="Culley D."/>
            <person name="Daum C."/>
            <person name="Ezra D."/>
            <person name="Gonzalez J."/>
            <person name="Henrissat B."/>
            <person name="Kuo A."/>
            <person name="Liang C."/>
            <person name="Lipzen A."/>
            <person name="Lutzoni F."/>
            <person name="Magnuson J."/>
            <person name="Mondo S."/>
            <person name="Nolan M."/>
            <person name="Ohm R."/>
            <person name="Pangilinan J."/>
            <person name="Park H.-J."/>
            <person name="Ramirez L."/>
            <person name="Alfaro M."/>
            <person name="Sun H."/>
            <person name="Tritt A."/>
            <person name="Yoshinaga Y."/>
            <person name="Zwiers L.-H."/>
            <person name="Turgeon B."/>
            <person name="Goodwin S."/>
            <person name="Spatafora J."/>
            <person name="Crous P."/>
            <person name="Grigoriev I."/>
        </authorList>
    </citation>
    <scope>NUCLEOTIDE SEQUENCE</scope>
    <source>
        <strain evidence="3">CBS 473.64</strain>
    </source>
</reference>
<sequence length="97" mass="10672">MHCVRGGCFVGLLCLSVCLSVCMYVCVCVCVCVRFPSVIVWHVFFFFCLVLSCLPLPMFLLGLGLGNSLSSVCGYLASIVAFACCVLYVSYRSFLWL</sequence>
<dbReference type="AlphaFoldDB" id="A0A6A6RV85"/>
<organism evidence="3 4">
    <name type="scientific">Massarina eburnea CBS 473.64</name>
    <dbReference type="NCBI Taxonomy" id="1395130"/>
    <lineage>
        <taxon>Eukaryota</taxon>
        <taxon>Fungi</taxon>
        <taxon>Dikarya</taxon>
        <taxon>Ascomycota</taxon>
        <taxon>Pezizomycotina</taxon>
        <taxon>Dothideomycetes</taxon>
        <taxon>Pleosporomycetidae</taxon>
        <taxon>Pleosporales</taxon>
        <taxon>Massarineae</taxon>
        <taxon>Massarinaceae</taxon>
        <taxon>Massarina</taxon>
    </lineage>
</organism>
<feature type="chain" id="PRO_5025375353" evidence="2">
    <location>
        <begin position="21"/>
        <end position="97"/>
    </location>
</feature>
<keyword evidence="1" id="KW-0472">Membrane</keyword>
<feature type="signal peptide" evidence="2">
    <location>
        <begin position="1"/>
        <end position="20"/>
    </location>
</feature>
<feature type="transmembrane region" description="Helical" evidence="1">
    <location>
        <begin position="38"/>
        <end position="60"/>
    </location>
</feature>
<gene>
    <name evidence="3" type="ORF">P280DRAFT_80819</name>
</gene>
<evidence type="ECO:0000256" key="2">
    <source>
        <dbReference type="SAM" id="SignalP"/>
    </source>
</evidence>
<dbReference type="EMBL" id="MU006790">
    <property type="protein sequence ID" value="KAF2638313.1"/>
    <property type="molecule type" value="Genomic_DNA"/>
</dbReference>